<dbReference type="GO" id="GO:0003677">
    <property type="term" value="F:DNA binding"/>
    <property type="evidence" value="ECO:0007669"/>
    <property type="project" value="UniProtKB-KW"/>
</dbReference>
<evidence type="ECO:0000256" key="4">
    <source>
        <dbReference type="ARBA" id="ARBA00022679"/>
    </source>
</evidence>
<keyword evidence="7" id="KW-0239">DNA-directed DNA polymerase</keyword>
<name>A0A399EFZ1_9DEIN</name>
<evidence type="ECO:0000256" key="5">
    <source>
        <dbReference type="ARBA" id="ARBA00022695"/>
    </source>
</evidence>
<keyword evidence="12" id="KW-1185">Reference proteome</keyword>
<organism evidence="11 12">
    <name type="scientific">Calidithermus roseus</name>
    <dbReference type="NCBI Taxonomy" id="1644118"/>
    <lineage>
        <taxon>Bacteria</taxon>
        <taxon>Thermotogati</taxon>
        <taxon>Deinococcota</taxon>
        <taxon>Deinococci</taxon>
        <taxon>Thermales</taxon>
        <taxon>Thermaceae</taxon>
        <taxon>Calidithermus</taxon>
    </lineage>
</organism>
<feature type="domain" description="DNA polymerase III beta sliding clamp C-terminal" evidence="10">
    <location>
        <begin position="242"/>
        <end position="359"/>
    </location>
</feature>
<sequence length="361" mass="38445">MQATVETKAFKEAVGLIERVVPRAPQSPLRALVMVQAGEEGLRLLGSDGAHDLELRLAARVEGRGRTLVPAGVLARLAHSAPGEEVALRLEEGQGLELRSGPFEGRLSVSDPTGYPDAAFGPTSGRLSAPALLGALGRVRYATASSGGGYAFRCVLLELAAGGAALRAVASDGYRLALQGPPLTPGPRLLLPREAVDDALRVFKDEEAELAWGVTDGTLTLEGARARMALRLGNGDFPDYERVIPREWEAAAELEAEALRHSLQRLRPVLGKEAHRVDLTFLAQGLHLAATGEWGRSEEELPAKVAGRTPFSVSYNARYLLEALAPLEGRVRLEPAGAARPTRVEAAEPDGYQAVVMPLKV</sequence>
<dbReference type="EMBL" id="QWLA01000074">
    <property type="protein sequence ID" value="RIH83567.1"/>
    <property type="molecule type" value="Genomic_DNA"/>
</dbReference>
<evidence type="ECO:0000256" key="1">
    <source>
        <dbReference type="ARBA" id="ARBA00004496"/>
    </source>
</evidence>
<dbReference type="GO" id="GO:0009360">
    <property type="term" value="C:DNA polymerase III complex"/>
    <property type="evidence" value="ECO:0007669"/>
    <property type="project" value="InterPro"/>
</dbReference>
<comment type="caution">
    <text evidence="11">The sequence shown here is derived from an EMBL/GenBank/DDBJ whole genome shotgun (WGS) entry which is preliminary data.</text>
</comment>
<dbReference type="AlphaFoldDB" id="A0A399EFZ1"/>
<evidence type="ECO:0000256" key="6">
    <source>
        <dbReference type="ARBA" id="ARBA00022705"/>
    </source>
</evidence>
<dbReference type="InterPro" id="IPR001001">
    <property type="entry name" value="DNA_polIII_beta"/>
</dbReference>
<evidence type="ECO:0000313" key="12">
    <source>
        <dbReference type="Proteomes" id="UP000265341"/>
    </source>
</evidence>
<keyword evidence="4 11" id="KW-0808">Transferase</keyword>
<dbReference type="Pfam" id="PF00712">
    <property type="entry name" value="DNA_pol3_beta"/>
    <property type="match status" value="1"/>
</dbReference>
<evidence type="ECO:0000259" key="10">
    <source>
        <dbReference type="Pfam" id="PF02768"/>
    </source>
</evidence>
<dbReference type="PANTHER" id="PTHR30478:SF0">
    <property type="entry name" value="BETA SLIDING CLAMP"/>
    <property type="match status" value="1"/>
</dbReference>
<dbReference type="CDD" id="cd00140">
    <property type="entry name" value="beta_clamp"/>
    <property type="match status" value="1"/>
</dbReference>
<dbReference type="InterPro" id="IPR022634">
    <property type="entry name" value="DNA_polIII_beta_N"/>
</dbReference>
<keyword evidence="3" id="KW-0963">Cytoplasm</keyword>
<keyword evidence="6" id="KW-0235">DNA replication</keyword>
<dbReference type="Proteomes" id="UP000265341">
    <property type="component" value="Unassembled WGS sequence"/>
</dbReference>
<evidence type="ECO:0000313" key="11">
    <source>
        <dbReference type="EMBL" id="RIH83567.1"/>
    </source>
</evidence>
<dbReference type="PANTHER" id="PTHR30478">
    <property type="entry name" value="DNA POLYMERASE III SUBUNIT BETA"/>
    <property type="match status" value="1"/>
</dbReference>
<keyword evidence="8" id="KW-0238">DNA-binding</keyword>
<dbReference type="GO" id="GO:0008408">
    <property type="term" value="F:3'-5' exonuclease activity"/>
    <property type="evidence" value="ECO:0007669"/>
    <property type="project" value="InterPro"/>
</dbReference>
<evidence type="ECO:0000259" key="9">
    <source>
        <dbReference type="Pfam" id="PF00712"/>
    </source>
</evidence>
<dbReference type="GO" id="GO:0005737">
    <property type="term" value="C:cytoplasm"/>
    <property type="evidence" value="ECO:0007669"/>
    <property type="project" value="UniProtKB-SubCell"/>
</dbReference>
<evidence type="ECO:0000256" key="8">
    <source>
        <dbReference type="ARBA" id="ARBA00023125"/>
    </source>
</evidence>
<protein>
    <submittedName>
        <fullName evidence="11">DNA polymerase III subunit beta</fullName>
        <ecNumber evidence="11">2.7.7.7</ecNumber>
    </submittedName>
</protein>
<dbReference type="InterPro" id="IPR046938">
    <property type="entry name" value="DNA_clamp_sf"/>
</dbReference>
<dbReference type="OrthoDB" id="8421503at2"/>
<evidence type="ECO:0000256" key="7">
    <source>
        <dbReference type="ARBA" id="ARBA00022932"/>
    </source>
</evidence>
<evidence type="ECO:0000256" key="3">
    <source>
        <dbReference type="ARBA" id="ARBA00022490"/>
    </source>
</evidence>
<comment type="similarity">
    <text evidence="2">Belongs to the beta sliding clamp family.</text>
</comment>
<dbReference type="GO" id="GO:0003887">
    <property type="term" value="F:DNA-directed DNA polymerase activity"/>
    <property type="evidence" value="ECO:0007669"/>
    <property type="project" value="UniProtKB-KW"/>
</dbReference>
<dbReference type="Gene3D" id="3.10.150.10">
    <property type="entry name" value="DNA Polymerase III, subunit A, domain 2"/>
    <property type="match status" value="3"/>
</dbReference>
<reference evidence="11 12" key="1">
    <citation type="submission" date="2018-08" db="EMBL/GenBank/DDBJ databases">
        <title>Meiothermus roseus NBRC 110900 genome sequencing project.</title>
        <authorList>
            <person name="Da Costa M.S."/>
            <person name="Albuquerque L."/>
            <person name="Raposo P."/>
            <person name="Froufe H.J.C."/>
            <person name="Barroso C.S."/>
            <person name="Egas C."/>
        </authorList>
    </citation>
    <scope>NUCLEOTIDE SEQUENCE [LARGE SCALE GENOMIC DNA]</scope>
    <source>
        <strain evidence="11 12">NBRC 110900</strain>
    </source>
</reference>
<evidence type="ECO:0000256" key="2">
    <source>
        <dbReference type="ARBA" id="ARBA00010752"/>
    </source>
</evidence>
<dbReference type="RefSeq" id="WP_119279643.1">
    <property type="nucleotide sequence ID" value="NZ_QWLA01000074.1"/>
</dbReference>
<dbReference type="InterPro" id="IPR022635">
    <property type="entry name" value="DNA_polIII_beta_C"/>
</dbReference>
<feature type="domain" description="DNA polymerase III beta sliding clamp N-terminal" evidence="9">
    <location>
        <begin position="1"/>
        <end position="116"/>
    </location>
</feature>
<accession>A0A399EFZ1</accession>
<comment type="subcellular location">
    <subcellularLocation>
        <location evidence="1">Cytoplasm</location>
    </subcellularLocation>
</comment>
<dbReference type="SMART" id="SM00480">
    <property type="entry name" value="POL3Bc"/>
    <property type="match status" value="1"/>
</dbReference>
<dbReference type="EC" id="2.7.7.7" evidence="11"/>
<dbReference type="Pfam" id="PF02768">
    <property type="entry name" value="DNA_pol3_beta_3"/>
    <property type="match status" value="1"/>
</dbReference>
<keyword evidence="5 11" id="KW-0548">Nucleotidyltransferase</keyword>
<gene>
    <name evidence="11" type="primary">dnaN_1</name>
    <name evidence="11" type="ORF">Mrose_02989</name>
</gene>
<proteinExistence type="inferred from homology"/>
<dbReference type="SUPFAM" id="SSF55979">
    <property type="entry name" value="DNA clamp"/>
    <property type="match status" value="3"/>
</dbReference>
<dbReference type="GO" id="GO:0006271">
    <property type="term" value="P:DNA strand elongation involved in DNA replication"/>
    <property type="evidence" value="ECO:0007669"/>
    <property type="project" value="TreeGrafter"/>
</dbReference>